<protein>
    <submittedName>
        <fullName evidence="8">DNA-binding SARP family transcriptional activator</fullName>
    </submittedName>
</protein>
<dbReference type="Pfam" id="PF13424">
    <property type="entry name" value="TPR_12"/>
    <property type="match status" value="2"/>
</dbReference>
<proteinExistence type="inferred from homology"/>
<dbReference type="SUPFAM" id="SSF48452">
    <property type="entry name" value="TPR-like"/>
    <property type="match status" value="3"/>
</dbReference>
<dbReference type="InterPro" id="IPR051677">
    <property type="entry name" value="AfsR-DnrI-RedD_regulator"/>
</dbReference>
<dbReference type="GO" id="GO:0000160">
    <property type="term" value="P:phosphorelay signal transduction system"/>
    <property type="evidence" value="ECO:0007669"/>
    <property type="project" value="InterPro"/>
</dbReference>
<dbReference type="AlphaFoldDB" id="A0A2T0TGG7"/>
<dbReference type="Pfam" id="PF00486">
    <property type="entry name" value="Trans_reg_C"/>
    <property type="match status" value="1"/>
</dbReference>
<feature type="repeat" description="TPR" evidence="5">
    <location>
        <begin position="849"/>
        <end position="882"/>
    </location>
</feature>
<dbReference type="Gene3D" id="3.40.50.300">
    <property type="entry name" value="P-loop containing nucleotide triphosphate hydrolases"/>
    <property type="match status" value="1"/>
</dbReference>
<dbReference type="SMART" id="SM00862">
    <property type="entry name" value="Trans_reg_C"/>
    <property type="match status" value="1"/>
</dbReference>
<sequence length="951" mass="102083">MEPERGRWTLGVLGPLQAAVDGRVVAELGGPRLRVVLALLGANTGRPVSVVALVEALWGEHAPSDAARTTRTYVSRLRRTLLRADEGADDLIETRPPGYALRWDPDTVDSVRFERLAVAGRQALDAGLPTVATDRLTAALGMWRGEAYGEFAHVTALQAEGERLERLRLTAVQDRIDADLATGMGEALIAELEGLIGRHPAHERLWGQLMTALYRAGRQADALKAFRRAREVLAEEAGLEPSPGLIEIQRRVLAQDARLLPDHTPAPAVAPATRPAQLPPAVRTFAGRDRELADLDAVLPAASGPAGVVVVSGTAGVGKTALAVHWAHRVADRFPDGQFYVDLRGFDPAGASALHPSDALRGFLEALGVPVAGLPVEQDGLSGRYRSALAGKRVLVVLDNAGDVGQVRPLLPGSPGCLVVVTSRHELTPLVAVEGAHPLFLDLLPAAEARDLLARRLGRDRVVGEPAAVEAIIAGCARLPLALAVVAARAASRPAFRLAAVAAQLRDAAGVLDALRGGDRTTDVRAVFSWSYRALSPSAARLFRLLGLHPGPDVGTAAAASLAGVAERRAREQLDELATANLLTEHAPGRYTSHDLLRAYATELVDADDRPTAALHRLLEHYLHTARTAALLLHPHRVRPLTQGPPGPGVTTVRLTDVGRALAWFTAEHPVLLTAVDQAVAGGSDTHAYQLAWSLATYLERQGHWHDLAATQHTAVGAARRLGDRAAEAHARGSLAGADVRLGRFPDAHTHLRYALDLFALLGDRAGQAHTHLDLGWTFERQARHTHALHHAEHALELFRATGDRDGEARALNQVGWCHAQLDDHQQALTRCRQALALHQELGDRAGEAHTWDSLGYAYHHLGSHTRATHCYHRALDLFRVLGDRYNEAGTLTHLGDIHADAGDHATAHTTWHLALSILGELDRPTTTPVTQLPIRHTATPQPAFVDPPAC</sequence>
<evidence type="ECO:0000256" key="6">
    <source>
        <dbReference type="PROSITE-ProRule" id="PRU01091"/>
    </source>
</evidence>
<gene>
    <name evidence="8" type="ORF">CLV43_102351</name>
</gene>
<comment type="caution">
    <text evidence="8">The sequence shown here is derived from an EMBL/GenBank/DDBJ whole genome shotgun (WGS) entry which is preliminary data.</text>
</comment>
<evidence type="ECO:0000313" key="8">
    <source>
        <dbReference type="EMBL" id="PRY44786.1"/>
    </source>
</evidence>
<keyword evidence="5" id="KW-0802">TPR repeat</keyword>
<feature type="DNA-binding region" description="OmpR/PhoB-type" evidence="6">
    <location>
        <begin position="1"/>
        <end position="103"/>
    </location>
</feature>
<dbReference type="GO" id="GO:0006355">
    <property type="term" value="P:regulation of DNA-templated transcription"/>
    <property type="evidence" value="ECO:0007669"/>
    <property type="project" value="InterPro"/>
</dbReference>
<dbReference type="InterPro" id="IPR005158">
    <property type="entry name" value="BTAD"/>
</dbReference>
<evidence type="ECO:0000256" key="2">
    <source>
        <dbReference type="ARBA" id="ARBA00023015"/>
    </source>
</evidence>
<evidence type="ECO:0000256" key="1">
    <source>
        <dbReference type="ARBA" id="ARBA00005820"/>
    </source>
</evidence>
<evidence type="ECO:0000256" key="5">
    <source>
        <dbReference type="PROSITE-ProRule" id="PRU00339"/>
    </source>
</evidence>
<evidence type="ECO:0000256" key="3">
    <source>
        <dbReference type="ARBA" id="ARBA00023125"/>
    </source>
</evidence>
<dbReference type="PRINTS" id="PR00364">
    <property type="entry name" value="DISEASERSIST"/>
</dbReference>
<dbReference type="InterPro" id="IPR027417">
    <property type="entry name" value="P-loop_NTPase"/>
</dbReference>
<dbReference type="InterPro" id="IPR001867">
    <property type="entry name" value="OmpR/PhoB-type_DNA-bd"/>
</dbReference>
<dbReference type="Proteomes" id="UP000239494">
    <property type="component" value="Unassembled WGS sequence"/>
</dbReference>
<keyword evidence="3 6" id="KW-0238">DNA-binding</keyword>
<keyword evidence="4" id="KW-0804">Transcription</keyword>
<evidence type="ECO:0000259" key="7">
    <source>
        <dbReference type="PROSITE" id="PS51755"/>
    </source>
</evidence>
<organism evidence="8 9">
    <name type="scientific">Umezawaea tangerina</name>
    <dbReference type="NCBI Taxonomy" id="84725"/>
    <lineage>
        <taxon>Bacteria</taxon>
        <taxon>Bacillati</taxon>
        <taxon>Actinomycetota</taxon>
        <taxon>Actinomycetes</taxon>
        <taxon>Pseudonocardiales</taxon>
        <taxon>Pseudonocardiaceae</taxon>
        <taxon>Umezawaea</taxon>
    </lineage>
</organism>
<dbReference type="Pfam" id="PF03704">
    <property type="entry name" value="BTAD"/>
    <property type="match status" value="1"/>
</dbReference>
<dbReference type="PANTHER" id="PTHR35807:SF1">
    <property type="entry name" value="TRANSCRIPTIONAL REGULATOR REDD"/>
    <property type="match status" value="1"/>
</dbReference>
<dbReference type="PROSITE" id="PS51755">
    <property type="entry name" value="OMPR_PHOB"/>
    <property type="match status" value="1"/>
</dbReference>
<dbReference type="PROSITE" id="PS50005">
    <property type="entry name" value="TPR"/>
    <property type="match status" value="1"/>
</dbReference>
<dbReference type="GO" id="GO:0043531">
    <property type="term" value="F:ADP binding"/>
    <property type="evidence" value="ECO:0007669"/>
    <property type="project" value="InterPro"/>
</dbReference>
<dbReference type="InterPro" id="IPR019734">
    <property type="entry name" value="TPR_rpt"/>
</dbReference>
<comment type="similarity">
    <text evidence="1">Belongs to the AfsR/DnrI/RedD regulatory family.</text>
</comment>
<dbReference type="Gene3D" id="1.25.40.10">
    <property type="entry name" value="Tetratricopeptide repeat domain"/>
    <property type="match status" value="2"/>
</dbReference>
<dbReference type="GO" id="GO:0003677">
    <property type="term" value="F:DNA binding"/>
    <property type="evidence" value="ECO:0007669"/>
    <property type="project" value="UniProtKB-UniRule"/>
</dbReference>
<evidence type="ECO:0000256" key="4">
    <source>
        <dbReference type="ARBA" id="ARBA00023163"/>
    </source>
</evidence>
<dbReference type="InterPro" id="IPR036388">
    <property type="entry name" value="WH-like_DNA-bd_sf"/>
</dbReference>
<dbReference type="InterPro" id="IPR016032">
    <property type="entry name" value="Sig_transdc_resp-reg_C-effctor"/>
</dbReference>
<dbReference type="SMART" id="SM01043">
    <property type="entry name" value="BTAD"/>
    <property type="match status" value="1"/>
</dbReference>
<dbReference type="CDD" id="cd15831">
    <property type="entry name" value="BTAD"/>
    <property type="match status" value="1"/>
</dbReference>
<accession>A0A2T0TGG7</accession>
<evidence type="ECO:0000313" key="9">
    <source>
        <dbReference type="Proteomes" id="UP000239494"/>
    </source>
</evidence>
<keyword evidence="2" id="KW-0805">Transcription regulation</keyword>
<dbReference type="PANTHER" id="PTHR35807">
    <property type="entry name" value="TRANSCRIPTIONAL REGULATOR REDD-RELATED"/>
    <property type="match status" value="1"/>
</dbReference>
<dbReference type="Gene3D" id="1.10.10.10">
    <property type="entry name" value="Winged helix-like DNA-binding domain superfamily/Winged helix DNA-binding domain"/>
    <property type="match status" value="1"/>
</dbReference>
<dbReference type="SUPFAM" id="SSF46894">
    <property type="entry name" value="C-terminal effector domain of the bipartite response regulators"/>
    <property type="match status" value="1"/>
</dbReference>
<dbReference type="InterPro" id="IPR011990">
    <property type="entry name" value="TPR-like_helical_dom_sf"/>
</dbReference>
<dbReference type="InterPro" id="IPR041664">
    <property type="entry name" value="AAA_16"/>
</dbReference>
<name>A0A2T0TGG7_9PSEU</name>
<dbReference type="SMART" id="SM00028">
    <property type="entry name" value="TPR"/>
    <property type="match status" value="5"/>
</dbReference>
<reference evidence="8 9" key="1">
    <citation type="submission" date="2018-03" db="EMBL/GenBank/DDBJ databases">
        <title>Genomic Encyclopedia of Archaeal and Bacterial Type Strains, Phase II (KMG-II): from individual species to whole genera.</title>
        <authorList>
            <person name="Goeker M."/>
        </authorList>
    </citation>
    <scope>NUCLEOTIDE SEQUENCE [LARGE SCALE GENOMIC DNA]</scope>
    <source>
        <strain evidence="8 9">DSM 44720</strain>
    </source>
</reference>
<dbReference type="RefSeq" id="WP_170155735.1">
    <property type="nucleotide sequence ID" value="NZ_PVTF01000002.1"/>
</dbReference>
<dbReference type="SUPFAM" id="SSF52540">
    <property type="entry name" value="P-loop containing nucleoside triphosphate hydrolases"/>
    <property type="match status" value="1"/>
</dbReference>
<dbReference type="Pfam" id="PF13191">
    <property type="entry name" value="AAA_16"/>
    <property type="match status" value="1"/>
</dbReference>
<dbReference type="EMBL" id="PVTF01000002">
    <property type="protein sequence ID" value="PRY44786.1"/>
    <property type="molecule type" value="Genomic_DNA"/>
</dbReference>
<feature type="domain" description="OmpR/PhoB-type" evidence="7">
    <location>
        <begin position="1"/>
        <end position="103"/>
    </location>
</feature>
<keyword evidence="9" id="KW-1185">Reference proteome</keyword>